<dbReference type="Proteomes" id="UP001497453">
    <property type="component" value="Chromosome 2"/>
</dbReference>
<feature type="region of interest" description="Disordered" evidence="1">
    <location>
        <begin position="105"/>
        <end position="174"/>
    </location>
</feature>
<evidence type="ECO:0000259" key="2">
    <source>
        <dbReference type="Pfam" id="PF21936"/>
    </source>
</evidence>
<protein>
    <recommendedName>
        <fullName evidence="2">Pcf11 C-terminal domain-containing protein</fullName>
    </recommendedName>
</protein>
<evidence type="ECO:0000313" key="3">
    <source>
        <dbReference type="EMBL" id="CAL1700838.1"/>
    </source>
</evidence>
<feature type="region of interest" description="Disordered" evidence="1">
    <location>
        <begin position="414"/>
        <end position="481"/>
    </location>
</feature>
<dbReference type="Pfam" id="PF21936">
    <property type="entry name" value="Pcf11_C"/>
    <property type="match status" value="1"/>
</dbReference>
<accession>A0ABP1D1H6</accession>
<sequence length="481" mass="52349">MAESSSVSFLSLLSNDEFGAVIQLRTSSSSRQPGGQPSVSQAQVLSELEFVLGQKERALQANPYDKASQQHVSVLHQLRGLVQAGVSQQELSAILTQLRTLAPAPAPAPRIPPPPPVQHSYPPPQHYPQPTLAPAPPVSTSQVSYPPQPTYPVSYDEPKVEPVDYSTSTSPSTAASKNISNLFSALLKAGVVSASGTPTGAGTTVKEQTPPSTDTSKDVSRDYRRAILSTKIQLNSADITRQRPPIVRFLYDMLSSQCKQCGIRFSDSSLGKKRMEDHLDMHFRQNRKTTQGAGRGHSRGWFIGAEDWIHDGSVDLKGKGRADGLVNAKAIAAAEAAKADAELRAMYVVVPPGDEAQSMSCPICKEPLKAEFLEDDEEWVWRNAVRKDDKIYHATCHAEASASKSTLAAWLRSEVSSRSRSRTPERQIKLSPTKPFAQLNGEVRRSQSPTPSKVAGVKRKAEDDESDVKQERTPPTKKLAV</sequence>
<name>A0ABP1D1H6_9APHY</name>
<feature type="region of interest" description="Disordered" evidence="1">
    <location>
        <begin position="196"/>
        <end position="219"/>
    </location>
</feature>
<keyword evidence="4" id="KW-1185">Reference proteome</keyword>
<dbReference type="InterPro" id="IPR045154">
    <property type="entry name" value="PCF11-like"/>
</dbReference>
<feature type="compositionally biased region" description="Basic and acidic residues" evidence="1">
    <location>
        <begin position="459"/>
        <end position="474"/>
    </location>
</feature>
<dbReference type="EMBL" id="OZ037945">
    <property type="protein sequence ID" value="CAL1700838.1"/>
    <property type="molecule type" value="Genomic_DNA"/>
</dbReference>
<feature type="compositionally biased region" description="Pro residues" evidence="1">
    <location>
        <begin position="105"/>
        <end position="137"/>
    </location>
</feature>
<proteinExistence type="predicted"/>
<reference evidence="4" key="1">
    <citation type="submission" date="2024-04" db="EMBL/GenBank/DDBJ databases">
        <authorList>
            <person name="Shaw F."/>
            <person name="Minotto A."/>
        </authorList>
    </citation>
    <scope>NUCLEOTIDE SEQUENCE [LARGE SCALE GENOMIC DNA]</scope>
</reference>
<organism evidence="3 4">
    <name type="scientific">Somion occarium</name>
    <dbReference type="NCBI Taxonomy" id="3059160"/>
    <lineage>
        <taxon>Eukaryota</taxon>
        <taxon>Fungi</taxon>
        <taxon>Dikarya</taxon>
        <taxon>Basidiomycota</taxon>
        <taxon>Agaricomycotina</taxon>
        <taxon>Agaricomycetes</taxon>
        <taxon>Polyporales</taxon>
        <taxon>Cerrenaceae</taxon>
        <taxon>Somion</taxon>
    </lineage>
</organism>
<dbReference type="InterPro" id="IPR054127">
    <property type="entry name" value="Pcf11_C"/>
</dbReference>
<dbReference type="PANTHER" id="PTHR15921">
    <property type="entry name" value="PRE-MRNA CLEAVAGE COMPLEX II"/>
    <property type="match status" value="1"/>
</dbReference>
<gene>
    <name evidence="3" type="ORF">GFSPODELE1_LOCUS3310</name>
</gene>
<feature type="compositionally biased region" description="Polar residues" evidence="1">
    <location>
        <begin position="205"/>
        <end position="214"/>
    </location>
</feature>
<evidence type="ECO:0000313" key="4">
    <source>
        <dbReference type="Proteomes" id="UP001497453"/>
    </source>
</evidence>
<dbReference type="PANTHER" id="PTHR15921:SF3">
    <property type="entry name" value="PRE-MRNA CLEAVAGE COMPLEX 2 PROTEIN PCF11"/>
    <property type="match status" value="1"/>
</dbReference>
<feature type="domain" description="Pcf11 C-terminal" evidence="2">
    <location>
        <begin position="347"/>
        <end position="399"/>
    </location>
</feature>
<evidence type="ECO:0000256" key="1">
    <source>
        <dbReference type="SAM" id="MobiDB-lite"/>
    </source>
</evidence>